<organism evidence="11 12">
    <name type="scientific">Flavobacterium dankookense</name>
    <dbReference type="NCBI Taxonomy" id="706186"/>
    <lineage>
        <taxon>Bacteria</taxon>
        <taxon>Pseudomonadati</taxon>
        <taxon>Bacteroidota</taxon>
        <taxon>Flavobacteriia</taxon>
        <taxon>Flavobacteriales</taxon>
        <taxon>Flavobacteriaceae</taxon>
        <taxon>Flavobacterium</taxon>
    </lineage>
</organism>
<evidence type="ECO:0000256" key="2">
    <source>
        <dbReference type="ARBA" id="ARBA00013147"/>
    </source>
</evidence>
<evidence type="ECO:0000259" key="10">
    <source>
        <dbReference type="PROSITE" id="PS51671"/>
    </source>
</evidence>
<dbReference type="SUPFAM" id="SSF55021">
    <property type="entry name" value="ACT-like"/>
    <property type="match status" value="1"/>
</dbReference>
<evidence type="ECO:0000256" key="4">
    <source>
        <dbReference type="ARBA" id="ARBA00023141"/>
    </source>
</evidence>
<evidence type="ECO:0000313" key="11">
    <source>
        <dbReference type="EMBL" id="TDP58599.1"/>
    </source>
</evidence>
<dbReference type="GO" id="GO:0004664">
    <property type="term" value="F:prephenate dehydratase activity"/>
    <property type="evidence" value="ECO:0007669"/>
    <property type="project" value="UniProtKB-EC"/>
</dbReference>
<proteinExistence type="predicted"/>
<keyword evidence="5" id="KW-0584">Phenylalanine biosynthesis</keyword>
<comment type="caution">
    <text evidence="11">The sequence shown here is derived from an EMBL/GenBank/DDBJ whole genome shotgun (WGS) entry which is preliminary data.</text>
</comment>
<dbReference type="PIRSF" id="PIRSF001500">
    <property type="entry name" value="Chor_mut_pdt_Ppr"/>
    <property type="match status" value="1"/>
</dbReference>
<dbReference type="PROSITE" id="PS51671">
    <property type="entry name" value="ACT"/>
    <property type="match status" value="1"/>
</dbReference>
<evidence type="ECO:0000256" key="7">
    <source>
        <dbReference type="ARBA" id="ARBA00047848"/>
    </source>
</evidence>
<dbReference type="PROSITE" id="PS51171">
    <property type="entry name" value="PREPHENATE_DEHYDR_3"/>
    <property type="match status" value="1"/>
</dbReference>
<dbReference type="SUPFAM" id="SSF53850">
    <property type="entry name" value="Periplasmic binding protein-like II"/>
    <property type="match status" value="1"/>
</dbReference>
<evidence type="ECO:0000256" key="5">
    <source>
        <dbReference type="ARBA" id="ARBA00023222"/>
    </source>
</evidence>
<feature type="domain" description="ACT" evidence="10">
    <location>
        <begin position="219"/>
        <end position="295"/>
    </location>
</feature>
<comment type="catalytic activity">
    <reaction evidence="7">
        <text>prephenate + H(+) = 3-phenylpyruvate + CO2 + H2O</text>
        <dbReference type="Rhea" id="RHEA:21648"/>
        <dbReference type="ChEBI" id="CHEBI:15377"/>
        <dbReference type="ChEBI" id="CHEBI:15378"/>
        <dbReference type="ChEBI" id="CHEBI:16526"/>
        <dbReference type="ChEBI" id="CHEBI:18005"/>
        <dbReference type="ChEBI" id="CHEBI:29934"/>
        <dbReference type="EC" id="4.2.1.51"/>
    </reaction>
</comment>
<dbReference type="InterPro" id="IPR045865">
    <property type="entry name" value="ACT-like_dom_sf"/>
</dbReference>
<accession>A0A4R6QBD4</accession>
<dbReference type="UniPathway" id="UPA00121">
    <property type="reaction ID" value="UER00345"/>
</dbReference>
<keyword evidence="4" id="KW-0057">Aromatic amino acid biosynthesis</keyword>
<sequence length="299" mass="34394">MLKSKFETNIKYNPDENRDFFLTKMKEKIAIQGIRGSFHHQVALEYFQENVQVDECLSFEALADSLLKNQAQLAVMAIENSIAGSIIPNYALIDKNNFHIIGEYYLDIIQNLMVLNGQKLDEIQEVHSHPMALLQCMDFLKKHPNIKLVEDKDTAETARRIHQNQIKGIAAIGSKVAAELYDLNIIAPEIQTVNNNMTRFFIISKETNQINKEEINKASIKFELEDTPGSLATVLNVMTNCKLNLTKIQSMPIIETPFQYSFFVDVVFEKYKHYEKAVKILEIMTNHFKVLGEYKSKKQ</sequence>
<reference evidence="11 12" key="1">
    <citation type="submission" date="2019-03" db="EMBL/GenBank/DDBJ databases">
        <title>Genomic Encyclopedia of Archaeal and Bacterial Type Strains, Phase II (KMG-II): from individual species to whole genera.</title>
        <authorList>
            <person name="Goeker M."/>
        </authorList>
    </citation>
    <scope>NUCLEOTIDE SEQUENCE [LARGE SCALE GENOMIC DNA]</scope>
    <source>
        <strain evidence="11 12">DSM 25687</strain>
    </source>
</reference>
<protein>
    <recommendedName>
        <fullName evidence="2">prephenate dehydratase</fullName>
        <ecNumber evidence="2">4.2.1.51</ecNumber>
    </recommendedName>
</protein>
<dbReference type="InterPro" id="IPR001086">
    <property type="entry name" value="Preph_deHydtase"/>
</dbReference>
<dbReference type="EMBL" id="SNXR01000014">
    <property type="protein sequence ID" value="TDP58599.1"/>
    <property type="molecule type" value="Genomic_DNA"/>
</dbReference>
<dbReference type="InterPro" id="IPR008242">
    <property type="entry name" value="Chor_mutase/pphenate_deHydtase"/>
</dbReference>
<keyword evidence="3" id="KW-0028">Amino-acid biosynthesis</keyword>
<keyword evidence="6" id="KW-0456">Lyase</keyword>
<feature type="domain" description="Prephenate dehydratase" evidence="9">
    <location>
        <begin position="28"/>
        <end position="205"/>
    </location>
</feature>
<keyword evidence="12" id="KW-1185">Reference proteome</keyword>
<dbReference type="AlphaFoldDB" id="A0A4R6QBD4"/>
<name>A0A4R6QBD4_9FLAO</name>
<evidence type="ECO:0000256" key="1">
    <source>
        <dbReference type="ARBA" id="ARBA00004741"/>
    </source>
</evidence>
<dbReference type="Gene3D" id="3.40.190.10">
    <property type="entry name" value="Periplasmic binding protein-like II"/>
    <property type="match status" value="2"/>
</dbReference>
<dbReference type="EC" id="4.2.1.51" evidence="2"/>
<evidence type="ECO:0000256" key="6">
    <source>
        <dbReference type="ARBA" id="ARBA00023239"/>
    </source>
</evidence>
<dbReference type="Pfam" id="PF00800">
    <property type="entry name" value="PDT"/>
    <property type="match status" value="1"/>
</dbReference>
<evidence type="ECO:0000256" key="8">
    <source>
        <dbReference type="PIRSR" id="PIRSR001500-2"/>
    </source>
</evidence>
<dbReference type="Proteomes" id="UP000295260">
    <property type="component" value="Unassembled WGS sequence"/>
</dbReference>
<dbReference type="PANTHER" id="PTHR21022">
    <property type="entry name" value="PREPHENATE DEHYDRATASE P PROTEIN"/>
    <property type="match status" value="1"/>
</dbReference>
<feature type="site" description="Essential for prephenate dehydratase activity" evidence="8">
    <location>
        <position position="198"/>
    </location>
</feature>
<dbReference type="CDD" id="cd04905">
    <property type="entry name" value="ACT_CM-PDT"/>
    <property type="match status" value="1"/>
</dbReference>
<dbReference type="InterPro" id="IPR002912">
    <property type="entry name" value="ACT_dom"/>
</dbReference>
<evidence type="ECO:0000256" key="3">
    <source>
        <dbReference type="ARBA" id="ARBA00022605"/>
    </source>
</evidence>
<dbReference type="CDD" id="cd13631">
    <property type="entry name" value="PBP2_Ct-PDT_like"/>
    <property type="match status" value="1"/>
</dbReference>
<comment type="pathway">
    <text evidence="1">Amino-acid biosynthesis; L-phenylalanine biosynthesis; phenylpyruvate from prephenate: step 1/1.</text>
</comment>
<dbReference type="PANTHER" id="PTHR21022:SF19">
    <property type="entry name" value="PREPHENATE DEHYDRATASE-RELATED"/>
    <property type="match status" value="1"/>
</dbReference>
<dbReference type="GO" id="GO:0005737">
    <property type="term" value="C:cytoplasm"/>
    <property type="evidence" value="ECO:0007669"/>
    <property type="project" value="TreeGrafter"/>
</dbReference>
<evidence type="ECO:0000313" key="12">
    <source>
        <dbReference type="Proteomes" id="UP000295260"/>
    </source>
</evidence>
<evidence type="ECO:0000259" key="9">
    <source>
        <dbReference type="PROSITE" id="PS51171"/>
    </source>
</evidence>
<gene>
    <name evidence="11" type="ORF">BC748_1821</name>
</gene>
<dbReference type="GO" id="GO:0009094">
    <property type="term" value="P:L-phenylalanine biosynthetic process"/>
    <property type="evidence" value="ECO:0007669"/>
    <property type="project" value="UniProtKB-UniPathway"/>
</dbReference>
<dbReference type="Gene3D" id="3.30.70.260">
    <property type="match status" value="1"/>
</dbReference>